<evidence type="ECO:0000256" key="8">
    <source>
        <dbReference type="ARBA" id="ARBA00048968"/>
    </source>
</evidence>
<accession>A0A5K7ZDU8</accession>
<dbReference type="AlphaFoldDB" id="A0A5K7ZDU8"/>
<evidence type="ECO:0000256" key="5">
    <source>
        <dbReference type="ARBA" id="ARBA00022801"/>
    </source>
</evidence>
<evidence type="ECO:0000313" key="11">
    <source>
        <dbReference type="EMBL" id="BBO79318.1"/>
    </source>
</evidence>
<comment type="catalytic activity">
    <reaction evidence="7">
        <text>adenosine + H2O + H(+) = inosine + NH4(+)</text>
        <dbReference type="Rhea" id="RHEA:24408"/>
        <dbReference type="ChEBI" id="CHEBI:15377"/>
        <dbReference type="ChEBI" id="CHEBI:15378"/>
        <dbReference type="ChEBI" id="CHEBI:16335"/>
        <dbReference type="ChEBI" id="CHEBI:17596"/>
        <dbReference type="ChEBI" id="CHEBI:28938"/>
        <dbReference type="EC" id="3.5.4.4"/>
    </reaction>
    <physiologicalReaction direction="left-to-right" evidence="7">
        <dbReference type="Rhea" id="RHEA:24409"/>
    </physiologicalReaction>
</comment>
<evidence type="ECO:0000256" key="9">
    <source>
        <dbReference type="ARBA" id="ARBA00049893"/>
    </source>
</evidence>
<evidence type="ECO:0000313" key="12">
    <source>
        <dbReference type="Proteomes" id="UP000427769"/>
    </source>
</evidence>
<name>A0A5K7ZDU8_9BACT</name>
<comment type="catalytic activity">
    <reaction evidence="8">
        <text>adenosine + phosphate = alpha-D-ribose 1-phosphate + adenine</text>
        <dbReference type="Rhea" id="RHEA:27642"/>
        <dbReference type="ChEBI" id="CHEBI:16335"/>
        <dbReference type="ChEBI" id="CHEBI:16708"/>
        <dbReference type="ChEBI" id="CHEBI:43474"/>
        <dbReference type="ChEBI" id="CHEBI:57720"/>
        <dbReference type="EC" id="2.4.2.1"/>
    </reaction>
    <physiologicalReaction direction="left-to-right" evidence="8">
        <dbReference type="Rhea" id="RHEA:27643"/>
    </physiologicalReaction>
</comment>
<dbReference type="PANTHER" id="PTHR30616">
    <property type="entry name" value="UNCHARACTERIZED PROTEIN YFIH"/>
    <property type="match status" value="1"/>
</dbReference>
<dbReference type="InterPro" id="IPR003730">
    <property type="entry name" value="Cu_polyphenol_OxRdtase"/>
</dbReference>
<evidence type="ECO:0000256" key="6">
    <source>
        <dbReference type="ARBA" id="ARBA00022833"/>
    </source>
</evidence>
<dbReference type="GO" id="GO:0005507">
    <property type="term" value="F:copper ion binding"/>
    <property type="evidence" value="ECO:0007669"/>
    <property type="project" value="TreeGrafter"/>
</dbReference>
<dbReference type="CDD" id="cd16833">
    <property type="entry name" value="YfiH"/>
    <property type="match status" value="1"/>
</dbReference>
<dbReference type="GO" id="GO:0016787">
    <property type="term" value="F:hydrolase activity"/>
    <property type="evidence" value="ECO:0007669"/>
    <property type="project" value="UniProtKB-KW"/>
</dbReference>
<dbReference type="PANTHER" id="PTHR30616:SF2">
    <property type="entry name" value="PURINE NUCLEOSIDE PHOSPHORYLASE LACC1"/>
    <property type="match status" value="1"/>
</dbReference>
<comment type="catalytic activity">
    <reaction evidence="9">
        <text>S-methyl-5'-thioadenosine + phosphate = 5-(methylsulfanyl)-alpha-D-ribose 1-phosphate + adenine</text>
        <dbReference type="Rhea" id="RHEA:11852"/>
        <dbReference type="ChEBI" id="CHEBI:16708"/>
        <dbReference type="ChEBI" id="CHEBI:17509"/>
        <dbReference type="ChEBI" id="CHEBI:43474"/>
        <dbReference type="ChEBI" id="CHEBI:58533"/>
        <dbReference type="EC" id="2.4.2.28"/>
    </reaction>
    <physiologicalReaction direction="left-to-right" evidence="9">
        <dbReference type="Rhea" id="RHEA:11853"/>
    </physiologicalReaction>
</comment>
<dbReference type="KEGG" id="dwd:DSCW_67350"/>
<dbReference type="InterPro" id="IPR011324">
    <property type="entry name" value="Cytotoxic_necrot_fac-like_cat"/>
</dbReference>
<dbReference type="NCBIfam" id="TIGR00726">
    <property type="entry name" value="peptidoglycan editing factor PgeF"/>
    <property type="match status" value="1"/>
</dbReference>
<evidence type="ECO:0000256" key="7">
    <source>
        <dbReference type="ARBA" id="ARBA00047989"/>
    </source>
</evidence>
<dbReference type="Pfam" id="PF02578">
    <property type="entry name" value="Cu-oxidase_4"/>
    <property type="match status" value="1"/>
</dbReference>
<reference evidence="11 12" key="1">
    <citation type="submission" date="2019-11" db="EMBL/GenBank/DDBJ databases">
        <title>Comparative genomics of hydrocarbon-degrading Desulfosarcina strains.</title>
        <authorList>
            <person name="Watanabe M."/>
            <person name="Kojima H."/>
            <person name="Fukui M."/>
        </authorList>
    </citation>
    <scope>NUCLEOTIDE SEQUENCE [LARGE SCALE GENOMIC DNA]</scope>
    <source>
        <strain evidence="11 12">PP31</strain>
    </source>
</reference>
<dbReference type="Gene3D" id="3.60.140.10">
    <property type="entry name" value="CNF1/YfiH-like putative cysteine hydrolases"/>
    <property type="match status" value="1"/>
</dbReference>
<evidence type="ECO:0000256" key="3">
    <source>
        <dbReference type="ARBA" id="ARBA00022679"/>
    </source>
</evidence>
<dbReference type="SUPFAM" id="SSF64438">
    <property type="entry name" value="CNF1/YfiH-like putative cysteine hydrolases"/>
    <property type="match status" value="1"/>
</dbReference>
<comment type="catalytic activity">
    <reaction evidence="1">
        <text>inosine + phosphate = alpha-D-ribose 1-phosphate + hypoxanthine</text>
        <dbReference type="Rhea" id="RHEA:27646"/>
        <dbReference type="ChEBI" id="CHEBI:17368"/>
        <dbReference type="ChEBI" id="CHEBI:17596"/>
        <dbReference type="ChEBI" id="CHEBI:43474"/>
        <dbReference type="ChEBI" id="CHEBI:57720"/>
        <dbReference type="EC" id="2.4.2.1"/>
    </reaction>
    <physiologicalReaction direction="left-to-right" evidence="1">
        <dbReference type="Rhea" id="RHEA:27647"/>
    </physiologicalReaction>
</comment>
<keyword evidence="4" id="KW-0479">Metal-binding</keyword>
<keyword evidence="12" id="KW-1185">Reference proteome</keyword>
<comment type="similarity">
    <text evidence="2 10">Belongs to the purine nucleoside phosphorylase YfiH/LACC1 family.</text>
</comment>
<gene>
    <name evidence="11" type="ORF">DSCW_67350</name>
</gene>
<evidence type="ECO:0000256" key="4">
    <source>
        <dbReference type="ARBA" id="ARBA00022723"/>
    </source>
</evidence>
<evidence type="ECO:0000256" key="2">
    <source>
        <dbReference type="ARBA" id="ARBA00007353"/>
    </source>
</evidence>
<keyword evidence="5" id="KW-0378">Hydrolase</keyword>
<evidence type="ECO:0000256" key="10">
    <source>
        <dbReference type="RuleBase" id="RU361274"/>
    </source>
</evidence>
<evidence type="ECO:0000256" key="1">
    <source>
        <dbReference type="ARBA" id="ARBA00000553"/>
    </source>
</evidence>
<dbReference type="InterPro" id="IPR038371">
    <property type="entry name" value="Cu_polyphenol_OxRdtase_sf"/>
</dbReference>
<proteinExistence type="inferred from homology"/>
<sequence>MYLLRKGNNYLFQFAPLARITGLVHTVMARNGGASAPPFNGSNVSSGVGDAPEAVTANRNRLQKMTGGIHIYTRQNHGTTIRAIRRDVLATKETIQTLPHEADALITDVPGVRLLIQTADCQAVMLADPEARVAANVHCGWRGNVADIIGRTVACMATEFDCRPERMVAAIGPSLGPCCAEFVNYEQEIPRSLWPFRVGRHHFDLWAISRHQLHRTGIARENIHAAGICTRCNPHLFFSYRKARQTGRFAALIGWDETCKGQAS</sequence>
<keyword evidence="3" id="KW-0808">Transferase</keyword>
<dbReference type="GO" id="GO:0017061">
    <property type="term" value="F:S-methyl-5-thioadenosine phosphorylase activity"/>
    <property type="evidence" value="ECO:0007669"/>
    <property type="project" value="UniProtKB-EC"/>
</dbReference>
<keyword evidence="6" id="KW-0862">Zinc</keyword>
<dbReference type="EMBL" id="AP021875">
    <property type="protein sequence ID" value="BBO79318.1"/>
    <property type="molecule type" value="Genomic_DNA"/>
</dbReference>
<organism evidence="11 12">
    <name type="scientific">Desulfosarcina widdelii</name>
    <dbReference type="NCBI Taxonomy" id="947919"/>
    <lineage>
        <taxon>Bacteria</taxon>
        <taxon>Pseudomonadati</taxon>
        <taxon>Thermodesulfobacteriota</taxon>
        <taxon>Desulfobacteria</taxon>
        <taxon>Desulfobacterales</taxon>
        <taxon>Desulfosarcinaceae</taxon>
        <taxon>Desulfosarcina</taxon>
    </lineage>
</organism>
<dbReference type="Proteomes" id="UP000427769">
    <property type="component" value="Chromosome"/>
</dbReference>
<protein>
    <recommendedName>
        <fullName evidence="10">Purine nucleoside phosphorylase</fullName>
    </recommendedName>
</protein>